<reference evidence="5 6" key="1">
    <citation type="submission" date="2016-10" db="EMBL/GenBank/DDBJ databases">
        <authorList>
            <person name="Varghese N."/>
            <person name="Submissions S."/>
        </authorList>
    </citation>
    <scope>NUCLEOTIDE SEQUENCE [LARGE SCALE GENOMIC DNA]</scope>
    <source>
        <strain evidence="5 6">DSM 20586</strain>
    </source>
</reference>
<accession>A0AB38A8H2</accession>
<comment type="cofactor">
    <cofactor evidence="1">
        <name>pyridoxal 5'-phosphate</name>
        <dbReference type="ChEBI" id="CHEBI:597326"/>
    </cofactor>
</comment>
<dbReference type="AlphaFoldDB" id="A0AB38A8H2"/>
<evidence type="ECO:0000259" key="4">
    <source>
        <dbReference type="Pfam" id="PF01212"/>
    </source>
</evidence>
<dbReference type="GO" id="GO:0006520">
    <property type="term" value="P:amino acid metabolic process"/>
    <property type="evidence" value="ECO:0007669"/>
    <property type="project" value="InterPro"/>
</dbReference>
<feature type="domain" description="Aromatic amino acid beta-eliminating lyase/threonine aldolase" evidence="4">
    <location>
        <begin position="12"/>
        <end position="260"/>
    </location>
</feature>
<protein>
    <submittedName>
        <fullName evidence="5">L-threonine aldolase</fullName>
    </submittedName>
</protein>
<dbReference type="InterPro" id="IPR001597">
    <property type="entry name" value="ArAA_b-elim_lyase/Thr_aldolase"/>
</dbReference>
<dbReference type="EMBL" id="FNSH01000002">
    <property type="protein sequence ID" value="SEC28434.1"/>
    <property type="molecule type" value="Genomic_DNA"/>
</dbReference>
<dbReference type="PANTHER" id="PTHR48097">
    <property type="entry name" value="L-THREONINE ALDOLASE-RELATED"/>
    <property type="match status" value="1"/>
</dbReference>
<dbReference type="InterPro" id="IPR015422">
    <property type="entry name" value="PyrdxlP-dep_Trfase_small"/>
</dbReference>
<comment type="caution">
    <text evidence="5">The sequence shown here is derived from an EMBL/GenBank/DDBJ whole genome shotgun (WGS) entry which is preliminary data.</text>
</comment>
<dbReference type="Gene3D" id="3.40.640.10">
    <property type="entry name" value="Type I PLP-dependent aspartate aminotransferase-like (Major domain)"/>
    <property type="match status" value="1"/>
</dbReference>
<comment type="similarity">
    <text evidence="2">Belongs to the threonine aldolase family.</text>
</comment>
<evidence type="ECO:0000256" key="2">
    <source>
        <dbReference type="ARBA" id="ARBA00006966"/>
    </source>
</evidence>
<organism evidence="5 6">
    <name type="scientific">Atopobium minutum</name>
    <dbReference type="NCBI Taxonomy" id="1381"/>
    <lineage>
        <taxon>Bacteria</taxon>
        <taxon>Bacillati</taxon>
        <taxon>Actinomycetota</taxon>
        <taxon>Coriobacteriia</taxon>
        <taxon>Coriobacteriales</taxon>
        <taxon>Atopobiaceae</taxon>
        <taxon>Atopobium</taxon>
    </lineage>
</organism>
<sequence>MTDTQTNDLLHFSSDYMQGAHPAVLDALVRTNMESTSGYGTDHYCVEAAQAILEACNCPDGEVRFLMGGTQTNTFVIDALLHPWQGVISAATGHINVHEAGSIEAGGHKVISLDHTNGKLSATAIDKTVQAWEQDDNREHMVQPAMVYLSQPTEYGTLYSTAELEAIAEVCTAHNLKLFVDGARLAYALAAPQNDVSLADLARIADVFYIGGTKCGLLFGEAVVFTKKGMVNGLTPLIKQHGGLLAKGRLLGVQFKELFKDGLYERIGQTALECATRIKKRLAEKGFDLYIDSPTNQVFFVATDAQLAWLSNHAEYGFMERLDDNRVVVRFATCWSTTHKDTDKLLECIDQMAEL</sequence>
<name>A0AB38A8H2_9ACTN</name>
<evidence type="ECO:0000256" key="3">
    <source>
        <dbReference type="ARBA" id="ARBA00022898"/>
    </source>
</evidence>
<dbReference type="InterPro" id="IPR015421">
    <property type="entry name" value="PyrdxlP-dep_Trfase_major"/>
</dbReference>
<dbReference type="PANTHER" id="PTHR48097:SF5">
    <property type="entry name" value="LOW SPECIFICITY L-THREONINE ALDOLASE"/>
    <property type="match status" value="1"/>
</dbReference>
<dbReference type="Pfam" id="PF01212">
    <property type="entry name" value="Beta_elim_lyase"/>
    <property type="match status" value="1"/>
</dbReference>
<gene>
    <name evidence="5" type="ORF">SAMN04489746_1595</name>
</gene>
<keyword evidence="3" id="KW-0663">Pyridoxal phosphate</keyword>
<evidence type="ECO:0000313" key="5">
    <source>
        <dbReference type="EMBL" id="SEC28434.1"/>
    </source>
</evidence>
<dbReference type="Gene3D" id="3.90.1150.10">
    <property type="entry name" value="Aspartate Aminotransferase, domain 1"/>
    <property type="match status" value="1"/>
</dbReference>
<proteinExistence type="inferred from homology"/>
<evidence type="ECO:0000313" key="6">
    <source>
        <dbReference type="Proteomes" id="UP000183687"/>
    </source>
</evidence>
<dbReference type="SUPFAM" id="SSF53383">
    <property type="entry name" value="PLP-dependent transferases"/>
    <property type="match status" value="1"/>
</dbReference>
<dbReference type="Proteomes" id="UP000183687">
    <property type="component" value="Unassembled WGS sequence"/>
</dbReference>
<evidence type="ECO:0000256" key="1">
    <source>
        <dbReference type="ARBA" id="ARBA00001933"/>
    </source>
</evidence>
<dbReference type="InterPro" id="IPR015424">
    <property type="entry name" value="PyrdxlP-dep_Trfase"/>
</dbReference>
<dbReference type="RefSeq" id="WP_057001859.1">
    <property type="nucleotide sequence ID" value="NZ_FNSH01000002.1"/>
</dbReference>
<dbReference type="GO" id="GO:0016829">
    <property type="term" value="F:lyase activity"/>
    <property type="evidence" value="ECO:0007669"/>
    <property type="project" value="InterPro"/>
</dbReference>